<accession>A0AAN8N7K5</accession>
<keyword evidence="1" id="KW-0677">Repeat</keyword>
<dbReference type="Pfam" id="PF14420">
    <property type="entry name" value="Clr5"/>
    <property type="match status" value="1"/>
</dbReference>
<name>A0AAN8N7K5_9PEZI</name>
<reference evidence="6 7" key="1">
    <citation type="submission" date="2019-10" db="EMBL/GenBank/DDBJ databases">
        <authorList>
            <person name="Palmer J.M."/>
        </authorList>
    </citation>
    <scope>NUCLEOTIDE SEQUENCE [LARGE SCALE GENOMIC DNA]</scope>
    <source>
        <strain evidence="6 7">TWF506</strain>
    </source>
</reference>
<proteinExistence type="predicted"/>
<dbReference type="AlphaFoldDB" id="A0AAN8N7K5"/>
<dbReference type="PANTHER" id="PTHR24126:SF14">
    <property type="entry name" value="ANK_REP_REGION DOMAIN-CONTAINING PROTEIN"/>
    <property type="match status" value="1"/>
</dbReference>
<dbReference type="PANTHER" id="PTHR24126">
    <property type="entry name" value="ANKYRIN REPEAT, PH AND SEC7 DOMAIN CONTAINING PROTEIN SECG-RELATED"/>
    <property type="match status" value="1"/>
</dbReference>
<gene>
    <name evidence="6" type="ORF">TWF506_007646</name>
</gene>
<evidence type="ECO:0000259" key="5">
    <source>
        <dbReference type="Pfam" id="PF14420"/>
    </source>
</evidence>
<evidence type="ECO:0000256" key="1">
    <source>
        <dbReference type="ARBA" id="ARBA00022737"/>
    </source>
</evidence>
<dbReference type="Gene3D" id="1.25.40.20">
    <property type="entry name" value="Ankyrin repeat-containing domain"/>
    <property type="match status" value="1"/>
</dbReference>
<keyword evidence="2 3" id="KW-0040">ANK repeat</keyword>
<evidence type="ECO:0000256" key="4">
    <source>
        <dbReference type="SAM" id="MobiDB-lite"/>
    </source>
</evidence>
<sequence length="1028" mass="117502">MALVRIRNPSMMNIDTPTDSAPPVTAKRKRASPVSSMDEYKDEMKFYYLGLNYTLGKVRETMELHYNIGASLIQYRERLNKWGFKKRGTKRQWEAIAEFVLTRGDQKESEAVINGDFWVSSKKVKKEIARKFTLSELARMKNKVSAMEVASPFSLTSGTVEVRSPIASPVNWTIFDSWSIPVELINSLPIRISDPEIIKICKSALACTWGLQIEEKFIIKSRRFKDLRLLLYQLSNRLLDFEIINGILDRLKAEDGYQTLIQLISLNTISVRAACSSLLLFFVVRLESNLIQLIHQHHPDITAAWIHKLNQSAHLSVLKDTEEELNIYEAHFLHDLRRTGSFTTWNANALRFLRSCFPNQQQRKIPRDSIPDRLYVRNFTPRIQAGSEVVSHKMPGSLEIVSHRKSTCISESWSQNALPETSPFGTRVSTFETKRDYTLTRPLHFNHSSSIDISLLILRALLFEQIHDARLLLRSIAHATSSKSEGARGFDPAIPGLSQEWFWAEVSPFLDVYLTPKHLCSFLCAVILVKQPELLRLLLEYIQKNRKASTEKKYIEEYIEDIPTRTIHEVSNGFIKIYATAARTNLETLVVPIEDCLTIFWPPEPCSLDIEAGSGTSPHFGANKELDLDREVLVIKDGSLYLIPLLSPWEEDSSIIDSLFWLERGSYDDHDQLIWVQDTQDNFGVITVRLLMDMLINEREPPPESRRMDGLRTPWDYAGFRSIYDANIRMKPCLQEVFKSFDWITVLRKGSEKQSTKSNNQNKYKNTNTNITNFRKALPHCDREIMMRSDQGLRMATEYVFDCLEYYASHNLELSDSVFEWVKFLFRESKANVDDRSTEEGLIINKRQGRTLLQVAADWFNNIRLLQTLINEGADVNTQGTLGTALQSCCQRPTTIKTPGVTRINTVRFLVEAGANVNPRDADNKRPQFTPLDGAVLTGDLAVARYLLEKGACIDLETVKYAVSYGRLDMVSLFVQFDLSFHTSALEFARLYGESVIEEYLDGKNLGLGLSGAPSEFVIFNRIDELGD</sequence>
<dbReference type="Pfam" id="PF12796">
    <property type="entry name" value="Ank_2"/>
    <property type="match status" value="1"/>
</dbReference>
<evidence type="ECO:0000256" key="3">
    <source>
        <dbReference type="PROSITE-ProRule" id="PRU00023"/>
    </source>
</evidence>
<dbReference type="InterPro" id="IPR002110">
    <property type="entry name" value="Ankyrin_rpt"/>
</dbReference>
<dbReference type="SMART" id="SM00248">
    <property type="entry name" value="ANK"/>
    <property type="match status" value="4"/>
</dbReference>
<dbReference type="SUPFAM" id="SSF48403">
    <property type="entry name" value="Ankyrin repeat"/>
    <property type="match status" value="1"/>
</dbReference>
<feature type="domain" description="Clr5" evidence="5">
    <location>
        <begin position="36"/>
        <end position="86"/>
    </location>
</feature>
<dbReference type="Proteomes" id="UP001307849">
    <property type="component" value="Unassembled WGS sequence"/>
</dbReference>
<dbReference type="InterPro" id="IPR036770">
    <property type="entry name" value="Ankyrin_rpt-contain_sf"/>
</dbReference>
<feature type="repeat" description="ANK" evidence="3">
    <location>
        <begin position="927"/>
        <end position="959"/>
    </location>
</feature>
<keyword evidence="7" id="KW-1185">Reference proteome</keyword>
<feature type="repeat" description="ANK" evidence="3">
    <location>
        <begin position="848"/>
        <end position="881"/>
    </location>
</feature>
<feature type="region of interest" description="Disordered" evidence="4">
    <location>
        <begin position="12"/>
        <end position="33"/>
    </location>
</feature>
<evidence type="ECO:0000256" key="2">
    <source>
        <dbReference type="ARBA" id="ARBA00023043"/>
    </source>
</evidence>
<evidence type="ECO:0000313" key="7">
    <source>
        <dbReference type="Proteomes" id="UP001307849"/>
    </source>
</evidence>
<dbReference type="InterPro" id="IPR025676">
    <property type="entry name" value="Clr5_dom"/>
</dbReference>
<dbReference type="EMBL" id="JAVHJM010000004">
    <property type="protein sequence ID" value="KAK6515301.1"/>
    <property type="molecule type" value="Genomic_DNA"/>
</dbReference>
<organism evidence="6 7">
    <name type="scientific">Arthrobotrys conoides</name>
    <dbReference type="NCBI Taxonomy" id="74498"/>
    <lineage>
        <taxon>Eukaryota</taxon>
        <taxon>Fungi</taxon>
        <taxon>Dikarya</taxon>
        <taxon>Ascomycota</taxon>
        <taxon>Pezizomycotina</taxon>
        <taxon>Orbiliomycetes</taxon>
        <taxon>Orbiliales</taxon>
        <taxon>Orbiliaceae</taxon>
        <taxon>Arthrobotrys</taxon>
    </lineage>
</organism>
<comment type="caution">
    <text evidence="6">The sequence shown here is derived from an EMBL/GenBank/DDBJ whole genome shotgun (WGS) entry which is preliminary data.</text>
</comment>
<protein>
    <recommendedName>
        <fullName evidence="5">Clr5 domain-containing protein</fullName>
    </recommendedName>
</protein>
<evidence type="ECO:0000313" key="6">
    <source>
        <dbReference type="EMBL" id="KAK6515301.1"/>
    </source>
</evidence>
<dbReference type="PROSITE" id="PS50088">
    <property type="entry name" value="ANK_REPEAT"/>
    <property type="match status" value="2"/>
</dbReference>